<dbReference type="PANTHER" id="PTHR40114">
    <property type="entry name" value="SLR0698 PROTEIN"/>
    <property type="match status" value="1"/>
</dbReference>
<evidence type="ECO:0000256" key="1">
    <source>
        <dbReference type="PIRSR" id="PIRSR016487-1"/>
    </source>
</evidence>
<gene>
    <name evidence="3" type="ORF">B5P45_19750</name>
</gene>
<dbReference type="CDD" id="cd07891">
    <property type="entry name" value="CYTH-like_CthTTM-like_1"/>
    <property type="match status" value="1"/>
</dbReference>
<dbReference type="InterPro" id="IPR012042">
    <property type="entry name" value="NeuTTM/CthTTM-like"/>
</dbReference>
<dbReference type="PANTHER" id="PTHR40114:SF1">
    <property type="entry name" value="SLR0698 PROTEIN"/>
    <property type="match status" value="1"/>
</dbReference>
<comment type="caution">
    <text evidence="3">The sequence shown here is derived from an EMBL/GenBank/DDBJ whole genome shotgun (WGS) entry which is preliminary data.</text>
</comment>
<dbReference type="InterPro" id="IPR023577">
    <property type="entry name" value="CYTH_domain"/>
</dbReference>
<dbReference type="SMART" id="SM01118">
    <property type="entry name" value="CYTH"/>
    <property type="match status" value="1"/>
</dbReference>
<dbReference type="Pfam" id="PF01928">
    <property type="entry name" value="CYTH"/>
    <property type="match status" value="1"/>
</dbReference>
<feature type="domain" description="CYTH" evidence="2">
    <location>
        <begin position="2"/>
        <end position="148"/>
    </location>
</feature>
<dbReference type="EMBL" id="MZMT01000049">
    <property type="protein sequence ID" value="PIO42707.1"/>
    <property type="molecule type" value="Genomic_DNA"/>
</dbReference>
<dbReference type="KEGG" id="pht:BLM14_18335"/>
<dbReference type="SUPFAM" id="SSF55154">
    <property type="entry name" value="CYTH-like phosphatases"/>
    <property type="match status" value="1"/>
</dbReference>
<name>A0A2N9VT89_9HYPH</name>
<keyword evidence="4" id="KW-1185">Reference proteome</keyword>
<dbReference type="PIRSF" id="PIRSF016487">
    <property type="entry name" value="CYTH_UCP016487"/>
    <property type="match status" value="1"/>
</dbReference>
<protein>
    <submittedName>
        <fullName evidence="3">Adenylate cyclase</fullName>
    </submittedName>
</protein>
<dbReference type="PROSITE" id="PS51707">
    <property type="entry name" value="CYTH"/>
    <property type="match status" value="1"/>
</dbReference>
<dbReference type="OrthoDB" id="9805588at2"/>
<reference evidence="3 4" key="1">
    <citation type="journal article" date="2017" name="Int J Environ Stud">
        <title>Does the Miocene-Pliocene relict legume Oxytropis triphylla form nitrogen-fixing nodules with a combination of bacterial strains?</title>
        <authorList>
            <person name="Safronova V."/>
            <person name="Belimov A."/>
            <person name="Sazanova A."/>
            <person name="Kuznetsova I."/>
            <person name="Popova J."/>
            <person name="Andronov E."/>
            <person name="Verkhozina A."/>
            <person name="Tikhonovich I."/>
        </authorList>
    </citation>
    <scope>NUCLEOTIDE SEQUENCE [LARGE SCALE GENOMIC DNA]</scope>
    <source>
        <strain evidence="3 4">Tri-38</strain>
    </source>
</reference>
<dbReference type="Gene3D" id="2.40.320.10">
    <property type="entry name" value="Hypothetical Protein Pfu-838710-001"/>
    <property type="match status" value="1"/>
</dbReference>
<evidence type="ECO:0000259" key="2">
    <source>
        <dbReference type="PROSITE" id="PS51707"/>
    </source>
</evidence>
<dbReference type="Proteomes" id="UP000232163">
    <property type="component" value="Unassembled WGS sequence"/>
</dbReference>
<dbReference type="AlphaFoldDB" id="A0A2N9VT89"/>
<dbReference type="RefSeq" id="WP_100000745.1">
    <property type="nucleotide sequence ID" value="NZ_CP017940.1"/>
</dbReference>
<evidence type="ECO:0000313" key="4">
    <source>
        <dbReference type="Proteomes" id="UP000232163"/>
    </source>
</evidence>
<organism evidence="3 4">
    <name type="scientific">Phyllobacterium zundukense</name>
    <dbReference type="NCBI Taxonomy" id="1867719"/>
    <lineage>
        <taxon>Bacteria</taxon>
        <taxon>Pseudomonadati</taxon>
        <taxon>Pseudomonadota</taxon>
        <taxon>Alphaproteobacteria</taxon>
        <taxon>Hyphomicrobiales</taxon>
        <taxon>Phyllobacteriaceae</taxon>
        <taxon>Phyllobacterium</taxon>
    </lineage>
</organism>
<dbReference type="InterPro" id="IPR033469">
    <property type="entry name" value="CYTH-like_dom_sf"/>
</dbReference>
<proteinExistence type="predicted"/>
<feature type="active site" description="Proton acceptor" evidence="1">
    <location>
        <position position="30"/>
    </location>
</feature>
<accession>A0A2N9VT89</accession>
<sequence>MKIEIERKYLVANDRWRKHATTRSVFRQAYMMAAGDRTVRIRTIDATRATLTVKICTGQLTRDEFEYDLPYCEALELIRHRIGIVVEKTRYDVVYGGFVWEIDVYDGAHRGLVVAEIELQDESDEFPLPVWVGREITGQRLYSNQILAMARGAEFFAENRLN</sequence>
<evidence type="ECO:0000313" key="3">
    <source>
        <dbReference type="EMBL" id="PIO42707.1"/>
    </source>
</evidence>